<accession>A0A2W5T595</accession>
<keyword evidence="1" id="KW-0540">Nuclease</keyword>
<reference evidence="7 8" key="1">
    <citation type="submission" date="2017-08" db="EMBL/GenBank/DDBJ databases">
        <title>Infants hospitalized years apart are colonized by the same room-sourced microbial strains.</title>
        <authorList>
            <person name="Brooks B."/>
            <person name="Olm M.R."/>
            <person name="Firek B.A."/>
            <person name="Baker R."/>
            <person name="Thomas B.C."/>
            <person name="Morowitz M.J."/>
            <person name="Banfield J.F."/>
        </authorList>
    </citation>
    <scope>NUCLEOTIDE SEQUENCE [LARGE SCALE GENOMIC DNA]</scope>
    <source>
        <strain evidence="7">S2_003_000_R2_14</strain>
    </source>
</reference>
<evidence type="ECO:0000313" key="7">
    <source>
        <dbReference type="EMBL" id="PZR08083.1"/>
    </source>
</evidence>
<evidence type="ECO:0000256" key="4">
    <source>
        <dbReference type="ARBA" id="ARBA00022801"/>
    </source>
</evidence>
<dbReference type="Proteomes" id="UP000249061">
    <property type="component" value="Unassembled WGS sequence"/>
</dbReference>
<dbReference type="GO" id="GO:0016787">
    <property type="term" value="F:hydrolase activity"/>
    <property type="evidence" value="ECO:0007669"/>
    <property type="project" value="UniProtKB-KW"/>
</dbReference>
<dbReference type="CDD" id="cd00221">
    <property type="entry name" value="Vsr"/>
    <property type="match status" value="1"/>
</dbReference>
<dbReference type="EMBL" id="QFQP01000027">
    <property type="protein sequence ID" value="PZR08083.1"/>
    <property type="molecule type" value="Genomic_DNA"/>
</dbReference>
<dbReference type="GO" id="GO:0004519">
    <property type="term" value="F:endonuclease activity"/>
    <property type="evidence" value="ECO:0007669"/>
    <property type="project" value="UniProtKB-KW"/>
</dbReference>
<sequence>MALTRSENMARIKGANTRPELALRKELTRRGLRYRLQYRIEGVRVDIAFPSRKLAVMIDGCFWHGCPEHYVHPRGNSAFWDKKLRENVDRDRRQTLKLRANGWTVVRLWEHEVLESVTRAGELVVRGTQRRVQPRVVAVEHLGTGREERWTLEELLDASRARTEQRIRNTRKLGRIRAEKETK</sequence>
<dbReference type="SUPFAM" id="SSF52980">
    <property type="entry name" value="Restriction endonuclease-like"/>
    <property type="match status" value="1"/>
</dbReference>
<evidence type="ECO:0000313" key="8">
    <source>
        <dbReference type="Proteomes" id="UP000249061"/>
    </source>
</evidence>
<protein>
    <submittedName>
        <fullName evidence="7">Very short patch repair endonuclease</fullName>
    </submittedName>
</protein>
<name>A0A2W5T595_9BACT</name>
<dbReference type="Gene3D" id="3.40.960.10">
    <property type="entry name" value="VSR Endonuclease"/>
    <property type="match status" value="1"/>
</dbReference>
<dbReference type="GO" id="GO:0006298">
    <property type="term" value="P:mismatch repair"/>
    <property type="evidence" value="ECO:0007669"/>
    <property type="project" value="InterPro"/>
</dbReference>
<dbReference type="NCBIfam" id="TIGR00632">
    <property type="entry name" value="vsr"/>
    <property type="match status" value="1"/>
</dbReference>
<dbReference type="InterPro" id="IPR004603">
    <property type="entry name" value="DNA_mismatch_endonuc_vsr"/>
</dbReference>
<evidence type="ECO:0000256" key="5">
    <source>
        <dbReference type="ARBA" id="ARBA00023204"/>
    </source>
</evidence>
<comment type="similarity">
    <text evidence="6">Belongs to the Vsr family.</text>
</comment>
<evidence type="ECO:0000256" key="3">
    <source>
        <dbReference type="ARBA" id="ARBA00022763"/>
    </source>
</evidence>
<keyword evidence="4" id="KW-0378">Hydrolase</keyword>
<evidence type="ECO:0000256" key="6">
    <source>
        <dbReference type="ARBA" id="ARBA00029466"/>
    </source>
</evidence>
<keyword evidence="5" id="KW-0234">DNA repair</keyword>
<dbReference type="Pfam" id="PF03852">
    <property type="entry name" value="Vsr"/>
    <property type="match status" value="1"/>
</dbReference>
<keyword evidence="2 7" id="KW-0255">Endonuclease</keyword>
<dbReference type="InterPro" id="IPR011335">
    <property type="entry name" value="Restrct_endonuc-II-like"/>
</dbReference>
<dbReference type="AlphaFoldDB" id="A0A2W5T595"/>
<evidence type="ECO:0000256" key="1">
    <source>
        <dbReference type="ARBA" id="ARBA00022722"/>
    </source>
</evidence>
<comment type="caution">
    <text evidence="7">The sequence shown here is derived from an EMBL/GenBank/DDBJ whole genome shotgun (WGS) entry which is preliminary data.</text>
</comment>
<organism evidence="7 8">
    <name type="scientific">Archangium gephyra</name>
    <dbReference type="NCBI Taxonomy" id="48"/>
    <lineage>
        <taxon>Bacteria</taxon>
        <taxon>Pseudomonadati</taxon>
        <taxon>Myxococcota</taxon>
        <taxon>Myxococcia</taxon>
        <taxon>Myxococcales</taxon>
        <taxon>Cystobacterineae</taxon>
        <taxon>Archangiaceae</taxon>
        <taxon>Archangium</taxon>
    </lineage>
</organism>
<keyword evidence="3" id="KW-0227">DNA damage</keyword>
<proteinExistence type="inferred from homology"/>
<gene>
    <name evidence="7" type="ORF">DI536_25970</name>
</gene>
<evidence type="ECO:0000256" key="2">
    <source>
        <dbReference type="ARBA" id="ARBA00022759"/>
    </source>
</evidence>